<dbReference type="AlphaFoldDB" id="A0A4Y5YSV2"/>
<gene>
    <name evidence="2" type="ORF">FIV50_12800</name>
</gene>
<dbReference type="InterPro" id="IPR027843">
    <property type="entry name" value="DUF4440"/>
</dbReference>
<dbReference type="Proteomes" id="UP000316125">
    <property type="component" value="Chromosome"/>
</dbReference>
<dbReference type="RefSeq" id="WP_140037760.1">
    <property type="nucleotide sequence ID" value="NZ_CP041040.1"/>
</dbReference>
<evidence type="ECO:0000313" key="3">
    <source>
        <dbReference type="Proteomes" id="UP000316125"/>
    </source>
</evidence>
<reference evidence="2 3" key="1">
    <citation type="submission" date="2019-06" db="EMBL/GenBank/DDBJ databases">
        <title>Complete genome of Microbacterium foliorum M2.</title>
        <authorList>
            <person name="Cao G."/>
        </authorList>
    </citation>
    <scope>NUCLEOTIDE SEQUENCE [LARGE SCALE GENOMIC DNA]</scope>
    <source>
        <strain evidence="2 3">M2</strain>
    </source>
</reference>
<sequence>MTPNDSAARDEVLAVFHEMCEAMVDADTSALSSLLSPHYTLTHMTGYVQPRTEWFNEIERGSMTYHAVADVSVSIEVDGDIATLDARTHTDATIWGSHAIWRLRLETTYVRKSIGWVAEHTVASTW</sequence>
<accession>A0A4Y5YSV2</accession>
<name>A0A4Y5YSV2_9MICO</name>
<evidence type="ECO:0000313" key="2">
    <source>
        <dbReference type="EMBL" id="QDE35586.1"/>
    </source>
</evidence>
<dbReference type="EMBL" id="CP041040">
    <property type="protein sequence ID" value="QDE35586.1"/>
    <property type="molecule type" value="Genomic_DNA"/>
</dbReference>
<evidence type="ECO:0000259" key="1">
    <source>
        <dbReference type="Pfam" id="PF14534"/>
    </source>
</evidence>
<organism evidence="2 3">
    <name type="scientific">Microbacterium foliorum</name>
    <dbReference type="NCBI Taxonomy" id="104336"/>
    <lineage>
        <taxon>Bacteria</taxon>
        <taxon>Bacillati</taxon>
        <taxon>Actinomycetota</taxon>
        <taxon>Actinomycetes</taxon>
        <taxon>Micrococcales</taxon>
        <taxon>Microbacteriaceae</taxon>
        <taxon>Microbacterium</taxon>
    </lineage>
</organism>
<dbReference type="SUPFAM" id="SSF54427">
    <property type="entry name" value="NTF2-like"/>
    <property type="match status" value="1"/>
</dbReference>
<dbReference type="OrthoDB" id="3253136at2"/>
<protein>
    <submittedName>
        <fullName evidence="2">Nuclear transport factor 2 family protein</fullName>
    </submittedName>
</protein>
<feature type="domain" description="DUF4440" evidence="1">
    <location>
        <begin position="12"/>
        <end position="116"/>
    </location>
</feature>
<proteinExistence type="predicted"/>
<dbReference type="Pfam" id="PF14534">
    <property type="entry name" value="DUF4440"/>
    <property type="match status" value="1"/>
</dbReference>
<dbReference type="Gene3D" id="3.10.450.50">
    <property type="match status" value="1"/>
</dbReference>
<dbReference type="InterPro" id="IPR032710">
    <property type="entry name" value="NTF2-like_dom_sf"/>
</dbReference>